<feature type="region of interest" description="Disordered" evidence="1">
    <location>
        <begin position="1"/>
        <end position="26"/>
    </location>
</feature>
<dbReference type="eggNOG" id="ENOG502SYXC">
    <property type="taxonomic scope" value="Eukaryota"/>
</dbReference>
<dbReference type="InterPro" id="IPR036691">
    <property type="entry name" value="Endo/exonu/phosph_ase_sf"/>
</dbReference>
<dbReference type="GO" id="GO:0003824">
    <property type="term" value="F:catalytic activity"/>
    <property type="evidence" value="ECO:0007669"/>
    <property type="project" value="InterPro"/>
</dbReference>
<name>C3ZT54_BRAFL</name>
<evidence type="ECO:0000313" key="3">
    <source>
        <dbReference type="EMBL" id="EEN44260.1"/>
    </source>
</evidence>
<feature type="region of interest" description="Disordered" evidence="1">
    <location>
        <begin position="292"/>
        <end position="350"/>
    </location>
</feature>
<feature type="compositionally biased region" description="Basic and acidic residues" evidence="1">
    <location>
        <begin position="309"/>
        <end position="324"/>
    </location>
</feature>
<dbReference type="STRING" id="7739.C3ZT54"/>
<evidence type="ECO:0000256" key="1">
    <source>
        <dbReference type="SAM" id="MobiDB-lite"/>
    </source>
</evidence>
<feature type="region of interest" description="Disordered" evidence="1">
    <location>
        <begin position="91"/>
        <end position="113"/>
    </location>
</feature>
<dbReference type="Pfam" id="PF14529">
    <property type="entry name" value="Exo_endo_phos_2"/>
    <property type="match status" value="1"/>
</dbReference>
<feature type="compositionally biased region" description="Polar residues" evidence="1">
    <location>
        <begin position="149"/>
        <end position="164"/>
    </location>
</feature>
<feature type="compositionally biased region" description="Basic and acidic residues" evidence="1">
    <location>
        <begin position="226"/>
        <end position="238"/>
    </location>
</feature>
<proteinExistence type="predicted"/>
<evidence type="ECO:0000259" key="2">
    <source>
        <dbReference type="Pfam" id="PF14529"/>
    </source>
</evidence>
<gene>
    <name evidence="3" type="ORF">BRAFLDRAFT_86696</name>
</gene>
<sequence>MEGEPTGEEESTHAATGEEELEGSGMWLRGIEDISFEDDEETPREILELVRNHIEGLDRNAAKRKVLAASSYNEHILNHTREALFAIARQQRRDCPQGQPKKRTYRANTEPVANRKHETIHKTQTNQVNLRHEQKMVHAETGLPGKISRSGSTEENCNINQTDEGSIIYLDPSPIRNGREKRDEIGQTTTHRVPEQLPVQNKEETRQQGAVIRSDQSSTGPGDSGRSPEGENQEEKVNAQRRPSKQTNRLQEGRKPENTQVKTYKEAVTQVQERHPPYSNTLETAEMTLSVGAERTKEHRKRNPQSPSIRKDKTQQHTWERDRVASSVTTVERGDRLQRRGNKYQPSKHVSMTGAWSYDVPRRGAHREGVDDTQHCDTIGGGAQPLERITFAGKVAGSPNHTQQRCIEENNENSTEFSDFVGIERHRLKRKRFFLGYMKRTETKKLQDTIYRYADSKGVQLTFVRVMTNKQKDMAFARVNVLLHQAHRVTEENFWPRGVRCREWVSERVYKTYMPHSGLTIDNYREHLDIMTELWRKYENEGEVIFVGDFNADLGKQGGPRGRGQPSKLGKELWGTLNELDLFSLNLSHLCKGPLHTFQANGDKHLSTIDHILIPYSLSTEAVSCKVIGDCSLNLSDHSPIVASFVNKPNEFEEAVIRPKLNWHRDGDQTIKETYKKRVSERLEANSAPATWSAESIEKDLDTIITVLRTTGEEVIPTNKCKKHQKPYWSPMLTEAHRQQVSAWIQWKVISKEL</sequence>
<accession>C3ZT54</accession>
<dbReference type="InterPro" id="IPR005135">
    <property type="entry name" value="Endo/exonuclease/phosphatase"/>
</dbReference>
<feature type="domain" description="Endonuclease/exonuclease/phosphatase" evidence="2">
    <location>
        <begin position="509"/>
        <end position="641"/>
    </location>
</feature>
<dbReference type="Gene3D" id="3.60.10.10">
    <property type="entry name" value="Endonuclease/exonuclease/phosphatase"/>
    <property type="match status" value="1"/>
</dbReference>
<reference evidence="3" key="1">
    <citation type="journal article" date="2008" name="Nature">
        <title>The amphioxus genome and the evolution of the chordate karyotype.</title>
        <authorList>
            <consortium name="US DOE Joint Genome Institute (JGI-PGF)"/>
            <person name="Putnam N.H."/>
            <person name="Butts T."/>
            <person name="Ferrier D.E.K."/>
            <person name="Furlong R.F."/>
            <person name="Hellsten U."/>
            <person name="Kawashima T."/>
            <person name="Robinson-Rechavi M."/>
            <person name="Shoguchi E."/>
            <person name="Terry A."/>
            <person name="Yu J.-K."/>
            <person name="Benito-Gutierrez E.L."/>
            <person name="Dubchak I."/>
            <person name="Garcia-Fernandez J."/>
            <person name="Gibson-Brown J.J."/>
            <person name="Grigoriev I.V."/>
            <person name="Horton A.C."/>
            <person name="de Jong P.J."/>
            <person name="Jurka J."/>
            <person name="Kapitonov V.V."/>
            <person name="Kohara Y."/>
            <person name="Kuroki Y."/>
            <person name="Lindquist E."/>
            <person name="Lucas S."/>
            <person name="Osoegawa K."/>
            <person name="Pennacchio L.A."/>
            <person name="Salamov A.A."/>
            <person name="Satou Y."/>
            <person name="Sauka-Spengler T."/>
            <person name="Schmutz J."/>
            <person name="Shin-I T."/>
            <person name="Toyoda A."/>
            <person name="Bronner-Fraser M."/>
            <person name="Fujiyama A."/>
            <person name="Holland L.Z."/>
            <person name="Holland P.W.H."/>
            <person name="Satoh N."/>
            <person name="Rokhsar D.S."/>
        </authorList>
    </citation>
    <scope>NUCLEOTIDE SEQUENCE [LARGE SCALE GENOMIC DNA]</scope>
    <source>
        <strain evidence="3">S238N-H82</strain>
        <tissue evidence="3">Testes</tissue>
    </source>
</reference>
<dbReference type="EMBL" id="GG666676">
    <property type="protein sequence ID" value="EEN44260.1"/>
    <property type="molecule type" value="Genomic_DNA"/>
</dbReference>
<dbReference type="AlphaFoldDB" id="C3ZT54"/>
<dbReference type="SUPFAM" id="SSF56219">
    <property type="entry name" value="DNase I-like"/>
    <property type="match status" value="1"/>
</dbReference>
<protein>
    <recommendedName>
        <fullName evidence="2">Endonuclease/exonuclease/phosphatase domain-containing protein</fullName>
    </recommendedName>
</protein>
<organism>
    <name type="scientific">Branchiostoma floridae</name>
    <name type="common">Florida lancelet</name>
    <name type="synonym">Amphioxus</name>
    <dbReference type="NCBI Taxonomy" id="7739"/>
    <lineage>
        <taxon>Eukaryota</taxon>
        <taxon>Metazoa</taxon>
        <taxon>Chordata</taxon>
        <taxon>Cephalochordata</taxon>
        <taxon>Leptocardii</taxon>
        <taxon>Amphioxiformes</taxon>
        <taxon>Branchiostomatidae</taxon>
        <taxon>Branchiostoma</taxon>
    </lineage>
</organism>
<dbReference type="InParanoid" id="C3ZT54"/>
<feature type="region of interest" description="Disordered" evidence="1">
    <location>
        <begin position="141"/>
        <end position="263"/>
    </location>
</feature>